<dbReference type="EMBL" id="JAKLWS010000047">
    <property type="protein sequence ID" value="MCG2590867.1"/>
    <property type="molecule type" value="Genomic_DNA"/>
</dbReference>
<dbReference type="InterPro" id="IPR036388">
    <property type="entry name" value="WH-like_DNA-bd_sf"/>
</dbReference>
<dbReference type="InterPro" id="IPR013324">
    <property type="entry name" value="RNA_pol_sigma_r3/r4-like"/>
</dbReference>
<dbReference type="InterPro" id="IPR013249">
    <property type="entry name" value="RNA_pol_sigma70_r4_t2"/>
</dbReference>
<evidence type="ECO:0000256" key="1">
    <source>
        <dbReference type="ARBA" id="ARBA00010641"/>
    </source>
</evidence>
<evidence type="ECO:0000256" key="4">
    <source>
        <dbReference type="ARBA" id="ARBA00023125"/>
    </source>
</evidence>
<keyword evidence="3 6" id="KW-0731">Sigma factor</keyword>
<dbReference type="SUPFAM" id="SSF88659">
    <property type="entry name" value="Sigma3 and sigma4 domains of RNA polymerase sigma factors"/>
    <property type="match status" value="1"/>
</dbReference>
<dbReference type="InterPro" id="IPR007627">
    <property type="entry name" value="RNA_pol_sigma70_r2"/>
</dbReference>
<dbReference type="InterPro" id="IPR013325">
    <property type="entry name" value="RNA_pol_sigma_r2"/>
</dbReference>
<comment type="caution">
    <text evidence="9">The sequence shown here is derived from an EMBL/GenBank/DDBJ whole genome shotgun (WGS) entry which is preliminary data.</text>
</comment>
<dbReference type="Gene3D" id="1.10.1740.10">
    <property type="match status" value="1"/>
</dbReference>
<feature type="domain" description="RNA polymerase sigma-70 region 2" evidence="7">
    <location>
        <begin position="40"/>
        <end position="103"/>
    </location>
</feature>
<feature type="domain" description="RNA polymerase sigma factor 70 region 4 type 2" evidence="8">
    <location>
        <begin position="133"/>
        <end position="184"/>
    </location>
</feature>
<dbReference type="InterPro" id="IPR000838">
    <property type="entry name" value="RNA_pol_sigma70_ECF_CS"/>
</dbReference>
<gene>
    <name evidence="9" type="ORF">L6773_20020</name>
</gene>
<dbReference type="Proteomes" id="UP001165366">
    <property type="component" value="Unassembled WGS sequence"/>
</dbReference>
<keyword evidence="5 6" id="KW-0804">Transcription</keyword>
<evidence type="ECO:0000259" key="8">
    <source>
        <dbReference type="Pfam" id="PF08281"/>
    </source>
</evidence>
<evidence type="ECO:0000313" key="10">
    <source>
        <dbReference type="Proteomes" id="UP001165366"/>
    </source>
</evidence>
<dbReference type="InterPro" id="IPR014327">
    <property type="entry name" value="RNA_pol_sigma70_bacteroid"/>
</dbReference>
<accession>A0ABS9KJ34</accession>
<evidence type="ECO:0000313" key="9">
    <source>
        <dbReference type="EMBL" id="MCG2590867.1"/>
    </source>
</evidence>
<evidence type="ECO:0000256" key="3">
    <source>
        <dbReference type="ARBA" id="ARBA00023082"/>
    </source>
</evidence>
<evidence type="ECO:0000259" key="7">
    <source>
        <dbReference type="Pfam" id="PF04542"/>
    </source>
</evidence>
<keyword evidence="2 6" id="KW-0805">Transcription regulation</keyword>
<dbReference type="PROSITE" id="PS01063">
    <property type="entry name" value="SIGMA70_ECF"/>
    <property type="match status" value="1"/>
</dbReference>
<dbReference type="InterPro" id="IPR014284">
    <property type="entry name" value="RNA_pol_sigma-70_dom"/>
</dbReference>
<protein>
    <recommendedName>
        <fullName evidence="6">RNA polymerase sigma factor</fullName>
    </recommendedName>
</protein>
<dbReference type="NCBIfam" id="TIGR02937">
    <property type="entry name" value="sigma70-ECF"/>
    <property type="match status" value="1"/>
</dbReference>
<keyword evidence="4 6" id="KW-0238">DNA-binding</keyword>
<dbReference type="Gene3D" id="1.10.10.10">
    <property type="entry name" value="Winged helix-like DNA-binding domain superfamily/Winged helix DNA-binding domain"/>
    <property type="match status" value="1"/>
</dbReference>
<dbReference type="PANTHER" id="PTHR43133">
    <property type="entry name" value="RNA POLYMERASE ECF-TYPE SIGMA FACTO"/>
    <property type="match status" value="1"/>
</dbReference>
<dbReference type="InterPro" id="IPR039425">
    <property type="entry name" value="RNA_pol_sigma-70-like"/>
</dbReference>
<dbReference type="PANTHER" id="PTHR43133:SF46">
    <property type="entry name" value="RNA POLYMERASE SIGMA-70 FACTOR ECF SUBFAMILY"/>
    <property type="match status" value="1"/>
</dbReference>
<evidence type="ECO:0000256" key="2">
    <source>
        <dbReference type="ARBA" id="ARBA00023015"/>
    </source>
</evidence>
<dbReference type="SUPFAM" id="SSF88946">
    <property type="entry name" value="Sigma2 domain of RNA polymerase sigma factors"/>
    <property type="match status" value="1"/>
</dbReference>
<name>A0ABS9KJ34_9BACT</name>
<dbReference type="NCBIfam" id="TIGR02985">
    <property type="entry name" value="Sig70_bacteroi1"/>
    <property type="match status" value="1"/>
</dbReference>
<sequence length="194" mass="23053">MLSFLDLLILIAFASDRFDDESELYKAIKHGDDNAFKKFFDAHYDALFVFLRNRNISREVAEDLIQKAFLYIWEHRKRIKPDLSLKAYLYRIAYTRMLNYLEQEPNHTTLEKHVNGTKKTPLDTIEYKDLRTAFEKAVSDLPERRRAVFESCFIEDLTYKETAEQLSISVKTVENHMALAFKDLRKELEIFNKI</sequence>
<evidence type="ECO:0000256" key="5">
    <source>
        <dbReference type="ARBA" id="ARBA00023163"/>
    </source>
</evidence>
<dbReference type="RefSeq" id="WP_237856370.1">
    <property type="nucleotide sequence ID" value="NZ_JAKLWS010000047.1"/>
</dbReference>
<reference evidence="9" key="2">
    <citation type="submission" date="2024-05" db="EMBL/GenBank/DDBJ databases">
        <title>Rhodohalobacter halophilus gen. nov., sp. nov., a moderately halophilic member of the family Balneolaceae.</title>
        <authorList>
            <person name="Xia J."/>
        </authorList>
    </citation>
    <scope>NUCLEOTIDE SEQUENCE</scope>
    <source>
        <strain evidence="9">WB101</strain>
    </source>
</reference>
<evidence type="ECO:0000256" key="6">
    <source>
        <dbReference type="RuleBase" id="RU000716"/>
    </source>
</evidence>
<dbReference type="CDD" id="cd06171">
    <property type="entry name" value="Sigma70_r4"/>
    <property type="match status" value="1"/>
</dbReference>
<reference evidence="9" key="1">
    <citation type="submission" date="2022-01" db="EMBL/GenBank/DDBJ databases">
        <authorList>
            <person name="Wang Y."/>
        </authorList>
    </citation>
    <scope>NUCLEOTIDE SEQUENCE</scope>
    <source>
        <strain evidence="9">WB101</strain>
    </source>
</reference>
<dbReference type="Pfam" id="PF08281">
    <property type="entry name" value="Sigma70_r4_2"/>
    <property type="match status" value="1"/>
</dbReference>
<proteinExistence type="inferred from homology"/>
<keyword evidence="10" id="KW-1185">Reference proteome</keyword>
<dbReference type="Pfam" id="PF04542">
    <property type="entry name" value="Sigma70_r2"/>
    <property type="match status" value="1"/>
</dbReference>
<comment type="similarity">
    <text evidence="1 6">Belongs to the sigma-70 factor family. ECF subfamily.</text>
</comment>
<organism evidence="9 10">
    <name type="scientific">Rhodohalobacter sulfatireducens</name>
    <dbReference type="NCBI Taxonomy" id="2911366"/>
    <lineage>
        <taxon>Bacteria</taxon>
        <taxon>Pseudomonadati</taxon>
        <taxon>Balneolota</taxon>
        <taxon>Balneolia</taxon>
        <taxon>Balneolales</taxon>
        <taxon>Balneolaceae</taxon>
        <taxon>Rhodohalobacter</taxon>
    </lineage>
</organism>